<dbReference type="Proteomes" id="UP000054928">
    <property type="component" value="Unassembled WGS sequence"/>
</dbReference>
<dbReference type="RefSeq" id="XP_024576068.1">
    <property type="nucleotide sequence ID" value="XM_024725275.1"/>
</dbReference>
<dbReference type="GeneID" id="36404990"/>
<protein>
    <submittedName>
        <fullName evidence="1">Uncharacterized protein</fullName>
    </submittedName>
</protein>
<evidence type="ECO:0000313" key="1">
    <source>
        <dbReference type="EMBL" id="CEG39699.1"/>
    </source>
</evidence>
<dbReference type="AlphaFoldDB" id="A0A0N7L4V1"/>
<evidence type="ECO:0000313" key="2">
    <source>
        <dbReference type="Proteomes" id="UP000054928"/>
    </source>
</evidence>
<proteinExistence type="predicted"/>
<dbReference type="EMBL" id="CCYD01000435">
    <property type="protein sequence ID" value="CEG39699.1"/>
    <property type="molecule type" value="Genomic_DNA"/>
</dbReference>
<organism evidence="1 2">
    <name type="scientific">Plasmopara halstedii</name>
    <name type="common">Downy mildew of sunflower</name>
    <dbReference type="NCBI Taxonomy" id="4781"/>
    <lineage>
        <taxon>Eukaryota</taxon>
        <taxon>Sar</taxon>
        <taxon>Stramenopiles</taxon>
        <taxon>Oomycota</taxon>
        <taxon>Peronosporomycetes</taxon>
        <taxon>Peronosporales</taxon>
        <taxon>Peronosporaceae</taxon>
        <taxon>Plasmopara</taxon>
    </lineage>
</organism>
<name>A0A0N7L4V1_PLAHL</name>
<sequence length="56" mass="6357">MAPQDVEMDINLLVFLSSTLYTEVAKRGVIMLLRDSHKFLHLAMVTSPEELPLRSV</sequence>
<accession>A0A0N7L4V1</accession>
<reference evidence="2" key="1">
    <citation type="submission" date="2014-09" db="EMBL/GenBank/DDBJ databases">
        <authorList>
            <person name="Sharma Rahul"/>
            <person name="Thines Marco"/>
        </authorList>
    </citation>
    <scope>NUCLEOTIDE SEQUENCE [LARGE SCALE GENOMIC DNA]</scope>
</reference>
<keyword evidence="2" id="KW-1185">Reference proteome</keyword>